<organism evidence="1 2">
    <name type="scientific">Rubricoccus marinus</name>
    <dbReference type="NCBI Taxonomy" id="716817"/>
    <lineage>
        <taxon>Bacteria</taxon>
        <taxon>Pseudomonadati</taxon>
        <taxon>Rhodothermota</taxon>
        <taxon>Rhodothermia</taxon>
        <taxon>Rhodothermales</taxon>
        <taxon>Rubricoccaceae</taxon>
        <taxon>Rubricoccus</taxon>
    </lineage>
</organism>
<accession>A0A259TXI1</accession>
<comment type="caution">
    <text evidence="1">The sequence shown here is derived from an EMBL/GenBank/DDBJ whole genome shotgun (WGS) entry which is preliminary data.</text>
</comment>
<evidence type="ECO:0000313" key="2">
    <source>
        <dbReference type="Proteomes" id="UP000216446"/>
    </source>
</evidence>
<keyword evidence="2" id="KW-1185">Reference proteome</keyword>
<dbReference type="Proteomes" id="UP000216446">
    <property type="component" value="Unassembled WGS sequence"/>
</dbReference>
<dbReference type="EMBL" id="MQWB01000001">
    <property type="protein sequence ID" value="OZC02406.1"/>
    <property type="molecule type" value="Genomic_DNA"/>
</dbReference>
<dbReference type="RefSeq" id="WP_094546634.1">
    <property type="nucleotide sequence ID" value="NZ_MQWB01000001.1"/>
</dbReference>
<dbReference type="AlphaFoldDB" id="A0A259TXI1"/>
<dbReference type="InParanoid" id="A0A259TXI1"/>
<proteinExistence type="predicted"/>
<name>A0A259TXI1_9BACT</name>
<dbReference type="OrthoDB" id="1532408at2"/>
<reference evidence="1 2" key="1">
    <citation type="submission" date="2016-11" db="EMBL/GenBank/DDBJ databases">
        <title>Study of marine rhodopsin-containing bacteria.</title>
        <authorList>
            <person name="Yoshizawa S."/>
            <person name="Kumagai Y."/>
            <person name="Kogure K."/>
        </authorList>
    </citation>
    <scope>NUCLEOTIDE SEQUENCE [LARGE SCALE GENOMIC DNA]</scope>
    <source>
        <strain evidence="1 2">SG-29</strain>
    </source>
</reference>
<evidence type="ECO:0000313" key="1">
    <source>
        <dbReference type="EMBL" id="OZC02406.1"/>
    </source>
</evidence>
<protein>
    <submittedName>
        <fullName evidence="1">Uncharacterized protein</fullName>
    </submittedName>
</protein>
<sequence>MFNRTDFYDASFATAAHADEIGDAGYRAGLNGEAFNAPTSPAGAYDIYAEAFEEGQAEREAHAPASGPAPSADFPILARQEAIEEDAAIVYAHIRASGVSFDLSAKMEQAEAYSLRAGGSSLAIPSKLTGVRPLASRIGRLADYMDETGAAFVPCVLHATTEGRRPGIAVFAAPNGRAGCYVIGHVQDKHAGWLLPLLNASKAGTVTDATPVRVHVTAVTGGESDRPTRGVNIVISGVSAAIVDAHADRDADEAALEAAYESGDLAAIEAAGA</sequence>
<gene>
    <name evidence="1" type="ORF">BSZ36_05100</name>
</gene>